<name>A0A916E3R8_9GLOM</name>
<evidence type="ECO:0000313" key="1">
    <source>
        <dbReference type="EMBL" id="CAB5357320.1"/>
    </source>
</evidence>
<accession>A0A916E3R8</accession>
<dbReference type="Proteomes" id="UP000684084">
    <property type="component" value="Unassembled WGS sequence"/>
</dbReference>
<dbReference type="AlphaFoldDB" id="A0A916E3R8"/>
<sequence length="69" mass="8047">MINNTDFNVVPFCKLGKILDRICLTFRNSKEYSISEKQSSDPEIRDSSSVYVEITSFKKSKFKCLQYLI</sequence>
<reference evidence="1" key="1">
    <citation type="submission" date="2020-05" db="EMBL/GenBank/DDBJ databases">
        <authorList>
            <person name="Rincon C."/>
            <person name="Sanders R I."/>
            <person name="Robbins C."/>
            <person name="Chaturvedi A."/>
        </authorList>
    </citation>
    <scope>NUCLEOTIDE SEQUENCE</scope>
    <source>
        <strain evidence="1">CHB12</strain>
    </source>
</reference>
<evidence type="ECO:0000313" key="2">
    <source>
        <dbReference type="Proteomes" id="UP000684084"/>
    </source>
</evidence>
<dbReference type="EMBL" id="CAGKOT010000011">
    <property type="protein sequence ID" value="CAB5357320.1"/>
    <property type="molecule type" value="Genomic_DNA"/>
</dbReference>
<organism evidence="1 2">
    <name type="scientific">Rhizophagus irregularis</name>
    <dbReference type="NCBI Taxonomy" id="588596"/>
    <lineage>
        <taxon>Eukaryota</taxon>
        <taxon>Fungi</taxon>
        <taxon>Fungi incertae sedis</taxon>
        <taxon>Mucoromycota</taxon>
        <taxon>Glomeromycotina</taxon>
        <taxon>Glomeromycetes</taxon>
        <taxon>Glomerales</taxon>
        <taxon>Glomeraceae</taxon>
        <taxon>Rhizophagus</taxon>
    </lineage>
</organism>
<protein>
    <submittedName>
        <fullName evidence="1">Uncharacterized protein</fullName>
    </submittedName>
</protein>
<gene>
    <name evidence="1" type="ORF">CHRIB12_LOCUS6740</name>
</gene>
<proteinExistence type="predicted"/>
<comment type="caution">
    <text evidence="1">The sequence shown here is derived from an EMBL/GenBank/DDBJ whole genome shotgun (WGS) entry which is preliminary data.</text>
</comment>